<dbReference type="Proteomes" id="UP000762676">
    <property type="component" value="Unassembled WGS sequence"/>
</dbReference>
<evidence type="ECO:0000313" key="2">
    <source>
        <dbReference type="EMBL" id="GFR80448.1"/>
    </source>
</evidence>
<evidence type="ECO:0000313" key="3">
    <source>
        <dbReference type="Proteomes" id="UP000762676"/>
    </source>
</evidence>
<dbReference type="EMBL" id="BMAT01008214">
    <property type="protein sequence ID" value="GFR80448.1"/>
    <property type="molecule type" value="Genomic_DNA"/>
</dbReference>
<comment type="caution">
    <text evidence="2">The sequence shown here is derived from an EMBL/GenBank/DDBJ whole genome shotgun (WGS) entry which is preliminary data.</text>
</comment>
<name>A0AAV4G636_9GAST</name>
<feature type="transmembrane region" description="Helical" evidence="1">
    <location>
        <begin position="24"/>
        <end position="43"/>
    </location>
</feature>
<keyword evidence="1" id="KW-0812">Transmembrane</keyword>
<evidence type="ECO:0000256" key="1">
    <source>
        <dbReference type="SAM" id="Phobius"/>
    </source>
</evidence>
<protein>
    <submittedName>
        <fullName evidence="2">Uncharacterized protein</fullName>
    </submittedName>
</protein>
<dbReference type="AlphaFoldDB" id="A0AAV4G636"/>
<keyword evidence="1" id="KW-0472">Membrane</keyword>
<reference evidence="2 3" key="1">
    <citation type="journal article" date="2021" name="Elife">
        <title>Chloroplast acquisition without the gene transfer in kleptoplastic sea slugs, Plakobranchus ocellatus.</title>
        <authorList>
            <person name="Maeda T."/>
            <person name="Takahashi S."/>
            <person name="Yoshida T."/>
            <person name="Shimamura S."/>
            <person name="Takaki Y."/>
            <person name="Nagai Y."/>
            <person name="Toyoda A."/>
            <person name="Suzuki Y."/>
            <person name="Arimoto A."/>
            <person name="Ishii H."/>
            <person name="Satoh N."/>
            <person name="Nishiyama T."/>
            <person name="Hasebe M."/>
            <person name="Maruyama T."/>
            <person name="Minagawa J."/>
            <person name="Obokata J."/>
            <person name="Shigenobu S."/>
        </authorList>
    </citation>
    <scope>NUCLEOTIDE SEQUENCE [LARGE SCALE GENOMIC DNA]</scope>
</reference>
<sequence length="97" mass="11416">MRCRPAQEDEAHSEGNSRWPAIGALQPIVCFEIYATYGFYDVIRYRRRRARYLLTEIEQLLYSGKTAAHLLKFLSFPRLETDRAQFDLALRPKAKYS</sequence>
<gene>
    <name evidence="2" type="ORF">ElyMa_004046600</name>
</gene>
<accession>A0AAV4G636</accession>
<proteinExistence type="predicted"/>
<keyword evidence="3" id="KW-1185">Reference proteome</keyword>
<organism evidence="2 3">
    <name type="scientific">Elysia marginata</name>
    <dbReference type="NCBI Taxonomy" id="1093978"/>
    <lineage>
        <taxon>Eukaryota</taxon>
        <taxon>Metazoa</taxon>
        <taxon>Spiralia</taxon>
        <taxon>Lophotrochozoa</taxon>
        <taxon>Mollusca</taxon>
        <taxon>Gastropoda</taxon>
        <taxon>Heterobranchia</taxon>
        <taxon>Euthyneura</taxon>
        <taxon>Panpulmonata</taxon>
        <taxon>Sacoglossa</taxon>
        <taxon>Placobranchoidea</taxon>
        <taxon>Plakobranchidae</taxon>
        <taxon>Elysia</taxon>
    </lineage>
</organism>
<keyword evidence="1" id="KW-1133">Transmembrane helix</keyword>